<feature type="non-terminal residue" evidence="10">
    <location>
        <position position="1"/>
    </location>
</feature>
<dbReference type="AlphaFoldDB" id="E3ZU14"/>
<keyword evidence="4 9" id="KW-0812">Transmembrane</keyword>
<dbReference type="PANTHER" id="PTHR30607">
    <property type="entry name" value="POTASSIUM-TRANSPORTING ATPASE A CHAIN"/>
    <property type="match status" value="1"/>
</dbReference>
<keyword evidence="2" id="KW-1003">Cell membrane</keyword>
<dbReference type="GO" id="GO:0005886">
    <property type="term" value="C:plasma membrane"/>
    <property type="evidence" value="ECO:0007669"/>
    <property type="project" value="TreeGrafter"/>
</dbReference>
<evidence type="ECO:0000256" key="5">
    <source>
        <dbReference type="ARBA" id="ARBA00022958"/>
    </source>
</evidence>
<dbReference type="Pfam" id="PF03814">
    <property type="entry name" value="KdpA"/>
    <property type="match status" value="1"/>
</dbReference>
<keyword evidence="1" id="KW-0813">Transport</keyword>
<protein>
    <submittedName>
        <fullName evidence="10">K+-transporting ATPase, A subunit</fullName>
    </submittedName>
</protein>
<evidence type="ECO:0000256" key="1">
    <source>
        <dbReference type="ARBA" id="ARBA00022448"/>
    </source>
</evidence>
<accession>E3ZU14</accession>
<dbReference type="RefSeq" id="WP_003749827.1">
    <property type="nucleotide sequence ID" value="NZ_CM001051.1"/>
</dbReference>
<evidence type="ECO:0000256" key="9">
    <source>
        <dbReference type="SAM" id="Phobius"/>
    </source>
</evidence>
<comment type="caution">
    <text evidence="10">The sequence shown here is derived from an EMBL/GenBank/DDBJ whole genome shotgun (WGS) entry which is preliminary data.</text>
</comment>
<gene>
    <name evidence="10" type="ORF">NT03LS_3064</name>
</gene>
<dbReference type="EMBL" id="ADXJ01001030">
    <property type="protein sequence ID" value="EFR98883.1"/>
    <property type="molecule type" value="Genomic_DNA"/>
</dbReference>
<proteinExistence type="predicted"/>
<keyword evidence="3" id="KW-0633">Potassium transport</keyword>
<organism evidence="10">
    <name type="scientific">Listeria seeligeri FSL N1-067</name>
    <dbReference type="NCBI Taxonomy" id="702453"/>
    <lineage>
        <taxon>Bacteria</taxon>
        <taxon>Bacillati</taxon>
        <taxon>Bacillota</taxon>
        <taxon>Bacilli</taxon>
        <taxon>Bacillales</taxon>
        <taxon>Listeriaceae</taxon>
        <taxon>Listeria</taxon>
    </lineage>
</organism>
<evidence type="ECO:0000256" key="2">
    <source>
        <dbReference type="ARBA" id="ARBA00022475"/>
    </source>
</evidence>
<evidence type="ECO:0000256" key="8">
    <source>
        <dbReference type="ARBA" id="ARBA00023136"/>
    </source>
</evidence>
<evidence type="ECO:0000313" key="10">
    <source>
        <dbReference type="EMBL" id="EFR98883.1"/>
    </source>
</evidence>
<reference evidence="10" key="1">
    <citation type="journal article" date="2010" name="Microbiol. Resour. Announc.">
        <title>Comparative genomics of the bacterial genus Listeria: Genome evolution is characterized by limited gene acquisition and limited gene loss.</title>
        <authorList>
            <person name="den Bakker H.C."/>
            <person name="Cummings C.A."/>
            <person name="Ferreira V."/>
            <person name="Vatta P."/>
            <person name="Orsi R.H."/>
            <person name="Degoricija L."/>
            <person name="Barker M."/>
            <person name="Petrauskene O."/>
            <person name="Furtado M.R."/>
            <person name="Wiedmann M."/>
        </authorList>
    </citation>
    <scope>NUCLEOTIDE SEQUENCE [LARGE SCALE GENOMIC DNA]</scope>
    <source>
        <strain evidence="10">FSL N1-067</strain>
    </source>
</reference>
<dbReference type="HOGENOM" id="CLU_2891145_0_0_9"/>
<keyword evidence="7" id="KW-0406">Ion transport</keyword>
<keyword evidence="5" id="KW-0630">Potassium</keyword>
<dbReference type="PATRIC" id="fig|702453.3.peg.2549"/>
<dbReference type="Proteomes" id="UP000004302">
    <property type="component" value="Chromosome"/>
</dbReference>
<evidence type="ECO:0000256" key="4">
    <source>
        <dbReference type="ARBA" id="ARBA00022692"/>
    </source>
</evidence>
<evidence type="ECO:0000256" key="3">
    <source>
        <dbReference type="ARBA" id="ARBA00022538"/>
    </source>
</evidence>
<keyword evidence="6 9" id="KW-1133">Transmembrane helix</keyword>
<evidence type="ECO:0000256" key="7">
    <source>
        <dbReference type="ARBA" id="ARBA00023065"/>
    </source>
</evidence>
<dbReference type="InterPro" id="IPR004623">
    <property type="entry name" value="KdpA"/>
</dbReference>
<evidence type="ECO:0000256" key="6">
    <source>
        <dbReference type="ARBA" id="ARBA00022989"/>
    </source>
</evidence>
<keyword evidence="8 9" id="KW-0472">Membrane</keyword>
<feature type="transmembrane region" description="Helical" evidence="9">
    <location>
        <begin position="28"/>
        <end position="52"/>
    </location>
</feature>
<dbReference type="PANTHER" id="PTHR30607:SF2">
    <property type="entry name" value="POTASSIUM-TRANSPORTING ATPASE POTASSIUM-BINDING SUBUNIT"/>
    <property type="match status" value="1"/>
</dbReference>
<dbReference type="GO" id="GO:0008556">
    <property type="term" value="F:P-type potassium transmembrane transporter activity"/>
    <property type="evidence" value="ECO:0007669"/>
    <property type="project" value="InterPro"/>
</dbReference>
<sequence length="62" mass="6243">AALYLAQNMAGKSPVAASSGTLSTKNGMFIGLLIGVVVLVGALSFLPALALGPIADFFTTFK</sequence>
<name>E3ZU14_LISSE</name>